<keyword evidence="4" id="KW-1185">Reference proteome</keyword>
<gene>
    <name evidence="3" type="ORF">EDS130_LOCUS25967</name>
    <name evidence="2" type="ORF">XAT740_LOCUS6068</name>
</gene>
<evidence type="ECO:0000313" key="2">
    <source>
        <dbReference type="EMBL" id="CAF0862587.1"/>
    </source>
</evidence>
<dbReference type="Proteomes" id="UP000663852">
    <property type="component" value="Unassembled WGS sequence"/>
</dbReference>
<evidence type="ECO:0000313" key="5">
    <source>
        <dbReference type="Proteomes" id="UP000663852"/>
    </source>
</evidence>
<keyword evidence="1" id="KW-0732">Signal</keyword>
<protein>
    <submittedName>
        <fullName evidence="3">Uncharacterized protein</fullName>
    </submittedName>
</protein>
<reference evidence="3" key="1">
    <citation type="submission" date="2021-02" db="EMBL/GenBank/DDBJ databases">
        <authorList>
            <person name="Nowell W R."/>
        </authorList>
    </citation>
    <scope>NUCLEOTIDE SEQUENCE</scope>
</reference>
<dbReference type="EMBL" id="CAJNOR010000272">
    <property type="protein sequence ID" value="CAF0862587.1"/>
    <property type="molecule type" value="Genomic_DNA"/>
</dbReference>
<accession>A0A814XDA4</accession>
<feature type="chain" id="PRO_5035603694" evidence="1">
    <location>
        <begin position="22"/>
        <end position="170"/>
    </location>
</feature>
<evidence type="ECO:0000256" key="1">
    <source>
        <dbReference type="SAM" id="SignalP"/>
    </source>
</evidence>
<dbReference type="Proteomes" id="UP000663828">
    <property type="component" value="Unassembled WGS sequence"/>
</dbReference>
<evidence type="ECO:0000313" key="4">
    <source>
        <dbReference type="Proteomes" id="UP000663828"/>
    </source>
</evidence>
<name>A0A814XDA4_ADIRI</name>
<dbReference type="EMBL" id="CAJNOJ010000155">
    <property type="protein sequence ID" value="CAF1212552.1"/>
    <property type="molecule type" value="Genomic_DNA"/>
</dbReference>
<comment type="caution">
    <text evidence="3">The sequence shown here is derived from an EMBL/GenBank/DDBJ whole genome shotgun (WGS) entry which is preliminary data.</text>
</comment>
<proteinExistence type="predicted"/>
<dbReference type="OrthoDB" id="10044346at2759"/>
<feature type="signal peptide" evidence="1">
    <location>
        <begin position="1"/>
        <end position="21"/>
    </location>
</feature>
<organism evidence="3 5">
    <name type="scientific">Adineta ricciae</name>
    <name type="common">Rotifer</name>
    <dbReference type="NCBI Taxonomy" id="249248"/>
    <lineage>
        <taxon>Eukaryota</taxon>
        <taxon>Metazoa</taxon>
        <taxon>Spiralia</taxon>
        <taxon>Gnathifera</taxon>
        <taxon>Rotifera</taxon>
        <taxon>Eurotatoria</taxon>
        <taxon>Bdelloidea</taxon>
        <taxon>Adinetida</taxon>
        <taxon>Adinetidae</taxon>
        <taxon>Adineta</taxon>
    </lineage>
</organism>
<dbReference type="AlphaFoldDB" id="A0A814XDA4"/>
<evidence type="ECO:0000313" key="3">
    <source>
        <dbReference type="EMBL" id="CAF1212552.1"/>
    </source>
</evidence>
<sequence length="170" mass="19177">MIKLILSIISIELLLMTIVECQMWNETDASENATMMIPPKPFVYYGRYHHRERLRRAYLDDNSTAEHETMATILSILPLDRLGAVIGQLIATSFKEMLSPNVGKKILNVLETQAPSLATSLFTNLYATLRVPARSTSRNAPVQSDRNVNTPLSNSSKLFLLNQLKRSKTK</sequence>